<dbReference type="SUPFAM" id="SSF102712">
    <property type="entry name" value="JAB1/MPN domain"/>
    <property type="match status" value="1"/>
</dbReference>
<keyword evidence="3" id="KW-0479">Metal-binding</keyword>
<keyword evidence="4" id="KW-0378">Hydrolase</keyword>
<dbReference type="SUPFAM" id="SSF54001">
    <property type="entry name" value="Cysteine proteinases"/>
    <property type="match status" value="1"/>
</dbReference>
<evidence type="ECO:0000256" key="4">
    <source>
        <dbReference type="ARBA" id="ARBA00022801"/>
    </source>
</evidence>
<sequence>MFDQYAEKIRAGALAAYPNEAVWLITSQGCKQVENVATDPAATFRVIKRDMLAAQAAGLLAVVHSHPDYPDCPSEADMRGQIASGVPWGIVATDGEQSTPIRWWGHDECPPLLGRGFVHGIADCYGLIRDYYAERHSITLPEYPRSWEWWRNGQDLYCDGFAAAGFRLIEQSEARPGDMWLAQLRSPVPSHGGIVLERGLVLHHPCGKLPVDPSRLSVREPIGRWLPYITHWCRHSELD</sequence>
<dbReference type="PROSITE" id="PS51935">
    <property type="entry name" value="NLPC_P60"/>
    <property type="match status" value="1"/>
</dbReference>
<dbReference type="InterPro" id="IPR028090">
    <property type="entry name" value="JAB_dom_prok"/>
</dbReference>
<dbReference type="Gene3D" id="3.40.140.10">
    <property type="entry name" value="Cytidine Deaminase, domain 2"/>
    <property type="match status" value="1"/>
</dbReference>
<dbReference type="Pfam" id="PF14464">
    <property type="entry name" value="Prok-JAB"/>
    <property type="match status" value="1"/>
</dbReference>
<dbReference type="Pfam" id="PF00877">
    <property type="entry name" value="NLPC_P60"/>
    <property type="match status" value="1"/>
</dbReference>
<evidence type="ECO:0000256" key="1">
    <source>
        <dbReference type="ARBA" id="ARBA00007074"/>
    </source>
</evidence>
<dbReference type="InterPro" id="IPR051929">
    <property type="entry name" value="VirAsm_ModProt"/>
</dbReference>
<gene>
    <name evidence="9" type="ORF">DDR56_09690</name>
</gene>
<feature type="domain" description="NlpC/P60" evidence="8">
    <location>
        <begin position="83"/>
        <end position="236"/>
    </location>
</feature>
<organism evidence="9 10">
    <name type="scientific">Vreelandella venusta</name>
    <dbReference type="NCBI Taxonomy" id="44935"/>
    <lineage>
        <taxon>Bacteria</taxon>
        <taxon>Pseudomonadati</taxon>
        <taxon>Pseudomonadota</taxon>
        <taxon>Gammaproteobacteria</taxon>
        <taxon>Oceanospirillales</taxon>
        <taxon>Halomonadaceae</taxon>
        <taxon>Vreelandella</taxon>
    </lineage>
</organism>
<keyword evidence="5" id="KW-0788">Thiol protease</keyword>
<evidence type="ECO:0000256" key="3">
    <source>
        <dbReference type="ARBA" id="ARBA00022723"/>
    </source>
</evidence>
<dbReference type="EMBL" id="QDKN01000003">
    <property type="protein sequence ID" value="NPT30832.1"/>
    <property type="molecule type" value="Genomic_DNA"/>
</dbReference>
<evidence type="ECO:0000313" key="9">
    <source>
        <dbReference type="EMBL" id="NPT30832.1"/>
    </source>
</evidence>
<dbReference type="PANTHER" id="PTHR34858:SF1">
    <property type="entry name" value="CYSO-CYSTEINE PEPTIDASE"/>
    <property type="match status" value="1"/>
</dbReference>
<dbReference type="InterPro" id="IPR038765">
    <property type="entry name" value="Papain-like_cys_pep_sf"/>
</dbReference>
<evidence type="ECO:0000313" key="10">
    <source>
        <dbReference type="Proteomes" id="UP001318401"/>
    </source>
</evidence>
<keyword evidence="7" id="KW-0482">Metalloprotease</keyword>
<keyword evidence="2" id="KW-0645">Protease</keyword>
<comment type="similarity">
    <text evidence="1">Belongs to the peptidase C40 family.</text>
</comment>
<comment type="caution">
    <text evidence="9">The sequence shown here is derived from an EMBL/GenBank/DDBJ whole genome shotgun (WGS) entry which is preliminary data.</text>
</comment>
<dbReference type="PANTHER" id="PTHR34858">
    <property type="entry name" value="CYSO-CYSTEINE PEPTIDASE"/>
    <property type="match status" value="1"/>
</dbReference>
<reference evidence="9 10" key="1">
    <citation type="submission" date="2018-04" db="EMBL/GenBank/DDBJ databases">
        <authorList>
            <person name="Li G."/>
            <person name="Du W."/>
            <person name="Bai Y."/>
        </authorList>
    </citation>
    <scope>NUCLEOTIDE SEQUENCE [LARGE SCALE GENOMIC DNA]</scope>
    <source>
        <strain evidence="9 10">YYYZ-3</strain>
    </source>
</reference>
<evidence type="ECO:0000256" key="6">
    <source>
        <dbReference type="ARBA" id="ARBA00022833"/>
    </source>
</evidence>
<dbReference type="RefSeq" id="WP_125747786.1">
    <property type="nucleotide sequence ID" value="NZ_CP034367.1"/>
</dbReference>
<evidence type="ECO:0000259" key="8">
    <source>
        <dbReference type="PROSITE" id="PS51935"/>
    </source>
</evidence>
<evidence type="ECO:0000256" key="7">
    <source>
        <dbReference type="ARBA" id="ARBA00023049"/>
    </source>
</evidence>
<dbReference type="InterPro" id="IPR000064">
    <property type="entry name" value="NLP_P60_dom"/>
</dbReference>
<protein>
    <recommendedName>
        <fullName evidence="8">NlpC/P60 domain-containing protein</fullName>
    </recommendedName>
</protein>
<evidence type="ECO:0000256" key="2">
    <source>
        <dbReference type="ARBA" id="ARBA00022670"/>
    </source>
</evidence>
<accession>A0ABX2B9Y9</accession>
<keyword evidence="10" id="KW-1185">Reference proteome</keyword>
<keyword evidence="6" id="KW-0862">Zinc</keyword>
<evidence type="ECO:0000256" key="5">
    <source>
        <dbReference type="ARBA" id="ARBA00022807"/>
    </source>
</evidence>
<dbReference type="Proteomes" id="UP001318401">
    <property type="component" value="Unassembled WGS sequence"/>
</dbReference>
<proteinExistence type="inferred from homology"/>
<name>A0ABX2B9Y9_9GAMM</name>